<dbReference type="GO" id="GO:0003743">
    <property type="term" value="F:translation initiation factor activity"/>
    <property type="evidence" value="ECO:0007669"/>
    <property type="project" value="InterPro"/>
</dbReference>
<feature type="domain" description="S1-like" evidence="4">
    <location>
        <begin position="23"/>
        <end position="71"/>
    </location>
</feature>
<comment type="similarity">
    <text evidence="1">Belongs to the EIF1AD family.</text>
</comment>
<feature type="compositionally biased region" description="Basic and acidic residues" evidence="3">
    <location>
        <begin position="158"/>
        <end position="168"/>
    </location>
</feature>
<dbReference type="InterPro" id="IPR039294">
    <property type="entry name" value="EIF1AD"/>
</dbReference>
<sequence>MRAGRKNLKKAVEEGDSLSLSEGQSIMQVVSLRGSNVIEVMDAQSVKSLAIFPAKFQRSFWIKRGNFVVVDGGSREKALESGCKVTCIVSQVLFHEQVRIFQKSPNWPEVFRPTKADATINKPHTTISNLEEDSNLSEDEDEDDDGLPPLEPNTNRIRPVELDTHTDSDSDSSS</sequence>
<dbReference type="Proteomes" id="UP001179952">
    <property type="component" value="Unassembled WGS sequence"/>
</dbReference>
<evidence type="ECO:0000259" key="4">
    <source>
        <dbReference type="Pfam" id="PF01176"/>
    </source>
</evidence>
<dbReference type="Gene3D" id="2.40.50.140">
    <property type="entry name" value="Nucleic acid-binding proteins"/>
    <property type="match status" value="1"/>
</dbReference>
<dbReference type="PANTHER" id="PTHR21641">
    <property type="entry name" value="TRANSLATION INITIATION FACTOR-RELATED"/>
    <property type="match status" value="1"/>
</dbReference>
<dbReference type="SUPFAM" id="SSF50249">
    <property type="entry name" value="Nucleic acid-binding proteins"/>
    <property type="match status" value="1"/>
</dbReference>
<evidence type="ECO:0000313" key="6">
    <source>
        <dbReference type="Proteomes" id="UP001179952"/>
    </source>
</evidence>
<feature type="compositionally biased region" description="Acidic residues" evidence="3">
    <location>
        <begin position="130"/>
        <end position="146"/>
    </location>
</feature>
<dbReference type="SMART" id="SM00652">
    <property type="entry name" value="eIF1a"/>
    <property type="match status" value="1"/>
</dbReference>
<organism evidence="5 6">
    <name type="scientific">Acorus gramineus</name>
    <name type="common">Dwarf sweet flag</name>
    <dbReference type="NCBI Taxonomy" id="55184"/>
    <lineage>
        <taxon>Eukaryota</taxon>
        <taxon>Viridiplantae</taxon>
        <taxon>Streptophyta</taxon>
        <taxon>Embryophyta</taxon>
        <taxon>Tracheophyta</taxon>
        <taxon>Spermatophyta</taxon>
        <taxon>Magnoliopsida</taxon>
        <taxon>Liliopsida</taxon>
        <taxon>Acoraceae</taxon>
        <taxon>Acorus</taxon>
    </lineage>
</organism>
<dbReference type="PANTHER" id="PTHR21641:SF0">
    <property type="entry name" value="RNA-BINDING PROTEIN EIF1AD-RELATED"/>
    <property type="match status" value="1"/>
</dbReference>
<reference evidence="5" key="1">
    <citation type="journal article" date="2023" name="Nat. Commun.">
        <title>Diploid and tetraploid genomes of Acorus and the evolution of monocots.</title>
        <authorList>
            <person name="Ma L."/>
            <person name="Liu K.W."/>
            <person name="Li Z."/>
            <person name="Hsiao Y.Y."/>
            <person name="Qi Y."/>
            <person name="Fu T."/>
            <person name="Tang G.D."/>
            <person name="Zhang D."/>
            <person name="Sun W.H."/>
            <person name="Liu D.K."/>
            <person name="Li Y."/>
            <person name="Chen G.Z."/>
            <person name="Liu X.D."/>
            <person name="Liao X.Y."/>
            <person name="Jiang Y.T."/>
            <person name="Yu X."/>
            <person name="Hao Y."/>
            <person name="Huang J."/>
            <person name="Zhao X.W."/>
            <person name="Ke S."/>
            <person name="Chen Y.Y."/>
            <person name="Wu W.L."/>
            <person name="Hsu J.L."/>
            <person name="Lin Y.F."/>
            <person name="Huang M.D."/>
            <person name="Li C.Y."/>
            <person name="Huang L."/>
            <person name="Wang Z.W."/>
            <person name="Zhao X."/>
            <person name="Zhong W.Y."/>
            <person name="Peng D.H."/>
            <person name="Ahmad S."/>
            <person name="Lan S."/>
            <person name="Zhang J.S."/>
            <person name="Tsai W.C."/>
            <person name="Van de Peer Y."/>
            <person name="Liu Z.J."/>
        </authorList>
    </citation>
    <scope>NUCLEOTIDE SEQUENCE</scope>
    <source>
        <strain evidence="5">SCP</strain>
    </source>
</reference>
<dbReference type="EMBL" id="JAUJYN010000004">
    <property type="protein sequence ID" value="KAK1273932.1"/>
    <property type="molecule type" value="Genomic_DNA"/>
</dbReference>
<proteinExistence type="inferred from homology"/>
<dbReference type="GO" id="GO:0005634">
    <property type="term" value="C:nucleus"/>
    <property type="evidence" value="ECO:0007669"/>
    <property type="project" value="TreeGrafter"/>
</dbReference>
<reference evidence="5" key="2">
    <citation type="submission" date="2023-06" db="EMBL/GenBank/DDBJ databases">
        <authorList>
            <person name="Ma L."/>
            <person name="Liu K.-W."/>
            <person name="Li Z."/>
            <person name="Hsiao Y.-Y."/>
            <person name="Qi Y."/>
            <person name="Fu T."/>
            <person name="Tang G."/>
            <person name="Zhang D."/>
            <person name="Sun W.-H."/>
            <person name="Liu D.-K."/>
            <person name="Li Y."/>
            <person name="Chen G.-Z."/>
            <person name="Liu X.-D."/>
            <person name="Liao X.-Y."/>
            <person name="Jiang Y.-T."/>
            <person name="Yu X."/>
            <person name="Hao Y."/>
            <person name="Huang J."/>
            <person name="Zhao X.-W."/>
            <person name="Ke S."/>
            <person name="Chen Y.-Y."/>
            <person name="Wu W.-L."/>
            <person name="Hsu J.-L."/>
            <person name="Lin Y.-F."/>
            <person name="Huang M.-D."/>
            <person name="Li C.-Y."/>
            <person name="Huang L."/>
            <person name="Wang Z.-W."/>
            <person name="Zhao X."/>
            <person name="Zhong W.-Y."/>
            <person name="Peng D.-H."/>
            <person name="Ahmad S."/>
            <person name="Lan S."/>
            <person name="Zhang J.-S."/>
            <person name="Tsai W.-C."/>
            <person name="Van De Peer Y."/>
            <person name="Liu Z.-J."/>
        </authorList>
    </citation>
    <scope>NUCLEOTIDE SEQUENCE</scope>
    <source>
        <strain evidence="5">SCP</strain>
        <tissue evidence="5">Leaves</tissue>
    </source>
</reference>
<keyword evidence="6" id="KW-1185">Reference proteome</keyword>
<accession>A0AAV9BC76</accession>
<keyword evidence="2" id="KW-0694">RNA-binding</keyword>
<evidence type="ECO:0000256" key="1">
    <source>
        <dbReference type="ARBA" id="ARBA00007340"/>
    </source>
</evidence>
<dbReference type="InterPro" id="IPR001253">
    <property type="entry name" value="TIF_eIF-1A"/>
</dbReference>
<dbReference type="InterPro" id="IPR006196">
    <property type="entry name" value="RNA-binding_domain_S1_IF1"/>
</dbReference>
<gene>
    <name evidence="5" type="ORF">QJS04_geneDACA016432</name>
</gene>
<dbReference type="AlphaFoldDB" id="A0AAV9BC76"/>
<feature type="region of interest" description="Disordered" evidence="3">
    <location>
        <begin position="114"/>
        <end position="174"/>
    </location>
</feature>
<evidence type="ECO:0000313" key="5">
    <source>
        <dbReference type="EMBL" id="KAK1273932.1"/>
    </source>
</evidence>
<dbReference type="Pfam" id="PF01176">
    <property type="entry name" value="eIF-1a"/>
    <property type="match status" value="1"/>
</dbReference>
<evidence type="ECO:0000256" key="3">
    <source>
        <dbReference type="SAM" id="MobiDB-lite"/>
    </source>
</evidence>
<dbReference type="GO" id="GO:0003723">
    <property type="term" value="F:RNA binding"/>
    <property type="evidence" value="ECO:0007669"/>
    <property type="project" value="UniProtKB-KW"/>
</dbReference>
<evidence type="ECO:0000256" key="2">
    <source>
        <dbReference type="ARBA" id="ARBA00022884"/>
    </source>
</evidence>
<comment type="caution">
    <text evidence="5">The sequence shown here is derived from an EMBL/GenBank/DDBJ whole genome shotgun (WGS) entry which is preliminary data.</text>
</comment>
<name>A0AAV9BC76_ACOGR</name>
<dbReference type="InterPro" id="IPR012340">
    <property type="entry name" value="NA-bd_OB-fold"/>
</dbReference>
<protein>
    <recommendedName>
        <fullName evidence="4">S1-like domain-containing protein</fullName>
    </recommendedName>
</protein>